<dbReference type="HAMAP" id="MF_01334">
    <property type="entry name" value="Ribosomal_bL25_CTC"/>
    <property type="match status" value="1"/>
</dbReference>
<evidence type="ECO:0000256" key="2">
    <source>
        <dbReference type="ARBA" id="ARBA00022884"/>
    </source>
</evidence>
<keyword evidence="3 5" id="KW-0689">Ribosomal protein</keyword>
<dbReference type="InterPro" id="IPR020930">
    <property type="entry name" value="Ribosomal_uL5_bac-type"/>
</dbReference>
<dbReference type="InterPro" id="IPR020056">
    <property type="entry name" value="Rbsml_bL25/Gln-tRNA_synth_N"/>
</dbReference>
<comment type="similarity">
    <text evidence="5">Belongs to the bacterial ribosomal protein bL25 family. CTC subfamily.</text>
</comment>
<comment type="caution">
    <text evidence="9">The sequence shown here is derived from an EMBL/GenBank/DDBJ whole genome shotgun (WGS) entry which is preliminary data.</text>
</comment>
<keyword evidence="2 5" id="KW-0694">RNA-binding</keyword>
<evidence type="ECO:0000256" key="5">
    <source>
        <dbReference type="HAMAP-Rule" id="MF_01334"/>
    </source>
</evidence>
<comment type="function">
    <text evidence="5">This is one of the proteins that binds to the 5S RNA in the ribosome where it forms part of the central protuberance.</text>
</comment>
<feature type="domain" description="Large ribosomal subunit protein bL25 beta" evidence="8">
    <location>
        <begin position="100"/>
        <end position="179"/>
    </location>
</feature>
<keyword evidence="4 5" id="KW-0687">Ribonucleoprotein</keyword>
<dbReference type="PANTHER" id="PTHR33284:SF1">
    <property type="entry name" value="RIBOSOMAL PROTEIN L25_GLN-TRNA SYNTHETASE, ANTI-CODON-BINDING DOMAIN-CONTAINING PROTEIN"/>
    <property type="match status" value="1"/>
</dbReference>
<dbReference type="Gene3D" id="2.170.120.20">
    <property type="entry name" value="Ribosomal protein L25, beta domain"/>
    <property type="match status" value="1"/>
</dbReference>
<evidence type="ECO:0000256" key="1">
    <source>
        <dbReference type="ARBA" id="ARBA00022730"/>
    </source>
</evidence>
<keyword evidence="1 5" id="KW-0699">rRNA-binding</keyword>
<sequence length="210" mass="22683">MSANKILIPAEKRTESGKGAARRARRDGKVPAVVYGHGTEPQHLLLPAHQTFLAVRNPNALLTLDIEGEEQMVLPKEIQRDVIREDLLHVDLLIVRRGEKVIVDVAVNVEGEPAPNTVFNLEEVTVSVEAEATNLPDSVTINIEGREAGEHVYAADIITPEGATVQLEDDYVIATISEPVEVDLGETDEDEAAEAAEGAPAAEAEEADEE</sequence>
<dbReference type="Pfam" id="PF01386">
    <property type="entry name" value="Ribosomal_L25p"/>
    <property type="match status" value="1"/>
</dbReference>
<evidence type="ECO:0000259" key="8">
    <source>
        <dbReference type="Pfam" id="PF14693"/>
    </source>
</evidence>
<dbReference type="EMBL" id="JBHLUB010000028">
    <property type="protein sequence ID" value="MFC0582058.1"/>
    <property type="molecule type" value="Genomic_DNA"/>
</dbReference>
<dbReference type="SUPFAM" id="SSF50715">
    <property type="entry name" value="Ribosomal protein L25-like"/>
    <property type="match status" value="1"/>
</dbReference>
<dbReference type="InterPro" id="IPR011035">
    <property type="entry name" value="Ribosomal_bL25/Gln-tRNA_synth"/>
</dbReference>
<feature type="domain" description="Large ribosomal subunit protein bL25 L25" evidence="7">
    <location>
        <begin position="9"/>
        <end position="92"/>
    </location>
</feature>
<accession>A0ABV6PAB7</accession>
<dbReference type="Proteomes" id="UP001589862">
    <property type="component" value="Unassembled WGS sequence"/>
</dbReference>
<organism evidence="9 10">
    <name type="scientific">Micrococcoides hystricis</name>
    <dbReference type="NCBI Taxonomy" id="1572761"/>
    <lineage>
        <taxon>Bacteria</taxon>
        <taxon>Bacillati</taxon>
        <taxon>Actinomycetota</taxon>
        <taxon>Actinomycetes</taxon>
        <taxon>Micrococcales</taxon>
        <taxon>Micrococcaceae</taxon>
        <taxon>Micrococcoides</taxon>
    </lineage>
</organism>
<dbReference type="Gene3D" id="2.40.240.10">
    <property type="entry name" value="Ribosomal Protein L25, Chain P"/>
    <property type="match status" value="1"/>
</dbReference>
<evidence type="ECO:0000256" key="4">
    <source>
        <dbReference type="ARBA" id="ARBA00023274"/>
    </source>
</evidence>
<dbReference type="NCBIfam" id="NF004131">
    <property type="entry name" value="PRK05618.2-1"/>
    <property type="match status" value="1"/>
</dbReference>
<dbReference type="InterPro" id="IPR037121">
    <property type="entry name" value="Ribosomal_bL25_C"/>
</dbReference>
<comment type="subunit">
    <text evidence="5">Part of the 50S ribosomal subunit; part of the 5S rRNA/L5/L18/L25 subcomplex. Contacts the 5S rRNA. Binds to the 5S rRNA independently of L5 and L18.</text>
</comment>
<proteinExistence type="inferred from homology"/>
<feature type="region of interest" description="Disordered" evidence="6">
    <location>
        <begin position="181"/>
        <end position="210"/>
    </location>
</feature>
<feature type="compositionally biased region" description="Acidic residues" evidence="6">
    <location>
        <begin position="181"/>
        <end position="194"/>
    </location>
</feature>
<dbReference type="NCBIfam" id="TIGR00731">
    <property type="entry name" value="bL25_bact_ctc"/>
    <property type="match status" value="1"/>
</dbReference>
<evidence type="ECO:0000313" key="9">
    <source>
        <dbReference type="EMBL" id="MFC0582058.1"/>
    </source>
</evidence>
<keyword evidence="10" id="KW-1185">Reference proteome</keyword>
<reference evidence="9 10" key="1">
    <citation type="submission" date="2024-09" db="EMBL/GenBank/DDBJ databases">
        <authorList>
            <person name="Sun Q."/>
            <person name="Mori K."/>
        </authorList>
    </citation>
    <scope>NUCLEOTIDE SEQUENCE [LARGE SCALE GENOMIC DNA]</scope>
    <source>
        <strain evidence="9 10">NCAIM B.02604</strain>
    </source>
</reference>
<gene>
    <name evidence="5" type="primary">rplY</name>
    <name evidence="5" type="synonym">ctc</name>
    <name evidence="9" type="ORF">ACFFFR_06635</name>
</gene>
<dbReference type="Pfam" id="PF14693">
    <property type="entry name" value="Ribosomal_TL5_C"/>
    <property type="match status" value="1"/>
</dbReference>
<dbReference type="CDD" id="cd00495">
    <property type="entry name" value="Ribosomal_L25_TL5_CTC"/>
    <property type="match status" value="1"/>
</dbReference>
<dbReference type="GO" id="GO:0005840">
    <property type="term" value="C:ribosome"/>
    <property type="evidence" value="ECO:0007669"/>
    <property type="project" value="UniProtKB-KW"/>
</dbReference>
<name>A0ABV6PAB7_9MICC</name>
<dbReference type="InterPro" id="IPR001021">
    <property type="entry name" value="Ribosomal_bL25_long"/>
</dbReference>
<dbReference type="InterPro" id="IPR020057">
    <property type="entry name" value="Ribosomal_bL25_b-dom"/>
</dbReference>
<feature type="region of interest" description="Disordered" evidence="6">
    <location>
        <begin position="1"/>
        <end position="25"/>
    </location>
</feature>
<dbReference type="RefSeq" id="WP_377458935.1">
    <property type="nucleotide sequence ID" value="NZ_JBHLUB010000028.1"/>
</dbReference>
<evidence type="ECO:0000256" key="6">
    <source>
        <dbReference type="SAM" id="MobiDB-lite"/>
    </source>
</evidence>
<dbReference type="InterPro" id="IPR029751">
    <property type="entry name" value="Ribosomal_L25_dom"/>
</dbReference>
<dbReference type="PANTHER" id="PTHR33284">
    <property type="entry name" value="RIBOSOMAL PROTEIN L25/GLN-TRNA SYNTHETASE, ANTI-CODON-BINDING DOMAIN-CONTAINING PROTEIN"/>
    <property type="match status" value="1"/>
</dbReference>
<evidence type="ECO:0000259" key="7">
    <source>
        <dbReference type="Pfam" id="PF01386"/>
    </source>
</evidence>
<protein>
    <recommendedName>
        <fullName evidence="5">Large ribosomal subunit protein bL25</fullName>
    </recommendedName>
    <alternativeName>
        <fullName evidence="5">General stress protein CTC</fullName>
    </alternativeName>
</protein>
<evidence type="ECO:0000313" key="10">
    <source>
        <dbReference type="Proteomes" id="UP001589862"/>
    </source>
</evidence>
<evidence type="ECO:0000256" key="3">
    <source>
        <dbReference type="ARBA" id="ARBA00022980"/>
    </source>
</evidence>